<protein>
    <submittedName>
        <fullName evidence="8">MFS transporter</fullName>
    </submittedName>
</protein>
<dbReference type="Pfam" id="PF07690">
    <property type="entry name" value="MFS_1"/>
    <property type="match status" value="1"/>
</dbReference>
<evidence type="ECO:0000256" key="5">
    <source>
        <dbReference type="ARBA" id="ARBA00023136"/>
    </source>
</evidence>
<sequence length="465" mass="48043">MKNGSTAAVIGALWVAEITGSFETAMIYAAQRALTDDLGDPVRVGWLITSYLLIGAGAAALAGRLGDIFGRRRLMLAMLAVGFVGSLVSTFSANYPMLLAGRCLQGLTGAILPLCVGLVRENLPPRKVPMGIGLMISGASAGTACGLVIGGMIVDHFSWHGVFFASALFAATAFAAIYLALPRSPRIIIEGRLDWVGGILFVPAIFALLLAITSGPRWGLADWRTGAATVSGLTLLVLWIWTSLRTARPLFDVRLFANSQVFIANAVTALVAMSTLQITLVFSLLLQAPTWTQIGLGATATLAGLAKLPSNIGSLAAGPLSGWMTSRGGGRTTMITGGLLTTAGWLLAMFFNDSILVVTMILILISFGATMQFAVGPTILAGAVPPDRTSEAAGMMTVMRQAFLGVGAQMVSVLLATSTVATPGGGASYPTTGAFFLAMGVIVALCITATLLAFALPRNAGVAAD</sequence>
<dbReference type="SUPFAM" id="SSF103473">
    <property type="entry name" value="MFS general substrate transporter"/>
    <property type="match status" value="1"/>
</dbReference>
<dbReference type="EMBL" id="CP053021">
    <property type="protein sequence ID" value="QJR02399.1"/>
    <property type="molecule type" value="Genomic_DNA"/>
</dbReference>
<evidence type="ECO:0000256" key="4">
    <source>
        <dbReference type="ARBA" id="ARBA00022989"/>
    </source>
</evidence>
<dbReference type="InterPro" id="IPR011701">
    <property type="entry name" value="MFS"/>
</dbReference>
<feature type="transmembrane region" description="Helical" evidence="6">
    <location>
        <begin position="193"/>
        <end position="211"/>
    </location>
</feature>
<feature type="transmembrane region" description="Helical" evidence="6">
    <location>
        <begin position="44"/>
        <end position="62"/>
    </location>
</feature>
<keyword evidence="3 6" id="KW-0812">Transmembrane</keyword>
<evidence type="ECO:0000256" key="6">
    <source>
        <dbReference type="SAM" id="Phobius"/>
    </source>
</evidence>
<accession>A0A6M4G5M9</accession>
<evidence type="ECO:0000313" key="8">
    <source>
        <dbReference type="EMBL" id="QJR02399.1"/>
    </source>
</evidence>
<dbReference type="PANTHER" id="PTHR42718:SF9">
    <property type="entry name" value="MAJOR FACILITATOR SUPERFAMILY MULTIDRUG TRANSPORTER MFSC"/>
    <property type="match status" value="1"/>
</dbReference>
<dbReference type="Gene3D" id="1.20.1250.20">
    <property type="entry name" value="MFS general substrate transporter like domains"/>
    <property type="match status" value="1"/>
</dbReference>
<dbReference type="AlphaFoldDB" id="A0A6M4G5M9"/>
<gene>
    <name evidence="8" type="ORF">HH800_09510</name>
</gene>
<comment type="subcellular location">
    <subcellularLocation>
        <location evidence="1">Membrane</location>
        <topology evidence="1">Multi-pass membrane protein</topology>
    </subcellularLocation>
</comment>
<keyword evidence="2" id="KW-0813">Transport</keyword>
<dbReference type="GO" id="GO:0022857">
    <property type="term" value="F:transmembrane transporter activity"/>
    <property type="evidence" value="ECO:0007669"/>
    <property type="project" value="InterPro"/>
</dbReference>
<reference evidence="8 9" key="1">
    <citation type="submission" date="2020-04" db="EMBL/GenBank/DDBJ databases">
        <title>The Whole Genome Analysis of High salt-tolerant Sphingobium yanoikuyae YC-XJ2 with Aryl organophosphorus flame retardants (aryl-OPFRs)-degrading capacity and characteristics of Related phosphotriesterase.</title>
        <authorList>
            <person name="Li X."/>
        </authorList>
    </citation>
    <scope>NUCLEOTIDE SEQUENCE [LARGE SCALE GENOMIC DNA]</scope>
    <source>
        <strain evidence="8 9">YC-XJ2</strain>
    </source>
</reference>
<feature type="transmembrane region" description="Helical" evidence="6">
    <location>
        <begin position="159"/>
        <end position="181"/>
    </location>
</feature>
<feature type="transmembrane region" description="Helical" evidence="6">
    <location>
        <begin position="402"/>
        <end position="421"/>
    </location>
</feature>
<dbReference type="GO" id="GO:0016020">
    <property type="term" value="C:membrane"/>
    <property type="evidence" value="ECO:0007669"/>
    <property type="project" value="UniProtKB-SubCell"/>
</dbReference>
<feature type="transmembrane region" description="Helical" evidence="6">
    <location>
        <begin position="433"/>
        <end position="456"/>
    </location>
</feature>
<keyword evidence="5 6" id="KW-0472">Membrane</keyword>
<feature type="transmembrane region" description="Helical" evidence="6">
    <location>
        <begin position="74"/>
        <end position="93"/>
    </location>
</feature>
<feature type="transmembrane region" description="Helical" evidence="6">
    <location>
        <begin position="262"/>
        <end position="285"/>
    </location>
</feature>
<evidence type="ECO:0000256" key="2">
    <source>
        <dbReference type="ARBA" id="ARBA00022448"/>
    </source>
</evidence>
<dbReference type="InterPro" id="IPR020846">
    <property type="entry name" value="MFS_dom"/>
</dbReference>
<feature type="transmembrane region" description="Helical" evidence="6">
    <location>
        <begin position="99"/>
        <end position="119"/>
    </location>
</feature>
<evidence type="ECO:0000256" key="3">
    <source>
        <dbReference type="ARBA" id="ARBA00022692"/>
    </source>
</evidence>
<feature type="transmembrane region" description="Helical" evidence="6">
    <location>
        <begin position="329"/>
        <end position="351"/>
    </location>
</feature>
<feature type="domain" description="Major facilitator superfamily (MFS) profile" evidence="7">
    <location>
        <begin position="9"/>
        <end position="458"/>
    </location>
</feature>
<evidence type="ECO:0000313" key="9">
    <source>
        <dbReference type="Proteomes" id="UP000502611"/>
    </source>
</evidence>
<feature type="transmembrane region" description="Helical" evidence="6">
    <location>
        <begin position="291"/>
        <end position="308"/>
    </location>
</feature>
<dbReference type="PANTHER" id="PTHR42718">
    <property type="entry name" value="MAJOR FACILITATOR SUPERFAMILY MULTIDRUG TRANSPORTER MFSC"/>
    <property type="match status" value="1"/>
</dbReference>
<dbReference type="RefSeq" id="WP_169860888.1">
    <property type="nucleotide sequence ID" value="NZ_CP053021.1"/>
</dbReference>
<dbReference type="InterPro" id="IPR036259">
    <property type="entry name" value="MFS_trans_sf"/>
</dbReference>
<name>A0A6M4G5M9_SPHYA</name>
<feature type="transmembrane region" description="Helical" evidence="6">
    <location>
        <begin position="131"/>
        <end position="153"/>
    </location>
</feature>
<feature type="transmembrane region" description="Helical" evidence="6">
    <location>
        <begin position="223"/>
        <end position="241"/>
    </location>
</feature>
<dbReference type="Proteomes" id="UP000502611">
    <property type="component" value="Chromosome"/>
</dbReference>
<evidence type="ECO:0000256" key="1">
    <source>
        <dbReference type="ARBA" id="ARBA00004141"/>
    </source>
</evidence>
<feature type="transmembrane region" description="Helical" evidence="6">
    <location>
        <begin position="357"/>
        <end position="381"/>
    </location>
</feature>
<proteinExistence type="predicted"/>
<evidence type="ECO:0000259" key="7">
    <source>
        <dbReference type="PROSITE" id="PS50850"/>
    </source>
</evidence>
<keyword evidence="4 6" id="KW-1133">Transmembrane helix</keyword>
<dbReference type="PROSITE" id="PS50850">
    <property type="entry name" value="MFS"/>
    <property type="match status" value="1"/>
</dbReference>
<organism evidence="8 9">
    <name type="scientific">Sphingobium yanoikuyae</name>
    <name type="common">Sphingomonas yanoikuyae</name>
    <dbReference type="NCBI Taxonomy" id="13690"/>
    <lineage>
        <taxon>Bacteria</taxon>
        <taxon>Pseudomonadati</taxon>
        <taxon>Pseudomonadota</taxon>
        <taxon>Alphaproteobacteria</taxon>
        <taxon>Sphingomonadales</taxon>
        <taxon>Sphingomonadaceae</taxon>
        <taxon>Sphingobium</taxon>
    </lineage>
</organism>